<dbReference type="OrthoDB" id="1081807at2759"/>
<dbReference type="EMBL" id="QLNQ01000026">
    <property type="protein sequence ID" value="RCK61087.1"/>
    <property type="molecule type" value="Genomic_DNA"/>
</dbReference>
<accession>A0A367Y5F7</accession>
<dbReference type="InterPro" id="IPR032675">
    <property type="entry name" value="LRR_dom_sf"/>
</dbReference>
<keyword evidence="3" id="KW-0472">Membrane</keyword>
<keyword evidence="1" id="KW-0433">Leucine-rich repeat</keyword>
<keyword evidence="3" id="KW-0812">Transmembrane</keyword>
<name>A0A367Y5F7_9ASCO</name>
<dbReference type="STRING" id="5486.A0A367Y5F7"/>
<proteinExistence type="predicted"/>
<dbReference type="AlphaFoldDB" id="A0A367Y5F7"/>
<dbReference type="PROSITE" id="PS51450">
    <property type="entry name" value="LRR"/>
    <property type="match status" value="1"/>
</dbReference>
<dbReference type="Pfam" id="PF13855">
    <property type="entry name" value="LRR_8"/>
    <property type="match status" value="1"/>
</dbReference>
<evidence type="ECO:0000313" key="4">
    <source>
        <dbReference type="Proteomes" id="UP000253472"/>
    </source>
</evidence>
<dbReference type="SUPFAM" id="SSF52047">
    <property type="entry name" value="RNI-like"/>
    <property type="match status" value="1"/>
</dbReference>
<keyword evidence="4" id="KW-1185">Reference proteome</keyword>
<sequence>MFEISDFPREIIEVILGYVPNEVLVTLLDIPLVHSIASRLLYSTIRIGGSFFDVRFDDEDDEEIPGKYLRVTHRPVLRDSIPVLKSSTEYYHLRKSNPAVQPTKLIFDDPFTALLILHSIPELLENTRCELTFDPEGNYSLFVDVYGRTPFPVSALVDFDPAEANPDLDLFKEVTHFTTTSRCGFRLDVRSLAPNWFPNLKKLVTKQVLSREEISILPKQLTHLSCSLSLDEIPNGSVLKLDFPGKLKQLEISISKNDSSNLNIDISHLHHLRNLTINGAASYGSRGDNIILSLPPLKKLTYDSSLLLARQLNRMCPQLSELCVVQTNSDGRVPSGFVNNLPCSVTTLLVPPAFLDNDASQDYDLPTGEEMSEMGSPIHIRKILPTELKSLKVAKGSPYGAGGVLEFNQHNLPNLNTFSIVNSPDLKIYGSIPVNVTELTFYESGGHYLHSLESLFHLRSLVIEGNLDTKEFSYNLPDSLRYLKIANSGLTKIHVKAYKLEHLMVSGHSFEKLDDSTFVIPLSIKKLKVSSCEIRDVSIDFPGSLKELDLSDNRIGVFQNGSKSSAFPLGIETLDLTRNMISVEWIRRLNLLDLTHLKTLYLPFNRLVYLSPEFLPSSLIALDVSHNSIFAFTAFETLTSLEQLDLSTTKLSGFLCLLRGKSYVFPDSIRFVNIQGFGLSYDGAEVLYGELAKKPHFEFMNLYEHPIDAQLVLGAGARLCKVGLLGECAGFVTVN</sequence>
<dbReference type="InterPro" id="IPR050333">
    <property type="entry name" value="SLRP"/>
</dbReference>
<dbReference type="Proteomes" id="UP000253472">
    <property type="component" value="Unassembled WGS sequence"/>
</dbReference>
<evidence type="ECO:0000256" key="1">
    <source>
        <dbReference type="ARBA" id="ARBA00022614"/>
    </source>
</evidence>
<evidence type="ECO:0000313" key="3">
    <source>
        <dbReference type="EMBL" id="RCK61087.1"/>
    </source>
</evidence>
<keyword evidence="2" id="KW-0677">Repeat</keyword>
<organism evidence="3 4">
    <name type="scientific">Candida viswanathii</name>
    <dbReference type="NCBI Taxonomy" id="5486"/>
    <lineage>
        <taxon>Eukaryota</taxon>
        <taxon>Fungi</taxon>
        <taxon>Dikarya</taxon>
        <taxon>Ascomycota</taxon>
        <taxon>Saccharomycotina</taxon>
        <taxon>Pichiomycetes</taxon>
        <taxon>Debaryomycetaceae</taxon>
        <taxon>Candida/Lodderomyces clade</taxon>
        <taxon>Candida</taxon>
    </lineage>
</organism>
<reference evidence="3 4" key="1">
    <citation type="submission" date="2018-06" db="EMBL/GenBank/DDBJ databases">
        <title>Whole genome sequencing of Candida tropicalis (genome annotated by CSBL at Korea University).</title>
        <authorList>
            <person name="Ahn J."/>
        </authorList>
    </citation>
    <scope>NUCLEOTIDE SEQUENCE [LARGE SCALE GENOMIC DNA]</scope>
    <source>
        <strain evidence="3 4">ATCC 20962</strain>
    </source>
</reference>
<dbReference type="PANTHER" id="PTHR45712:SF22">
    <property type="entry name" value="INSULIN-LIKE GROWTH FACTOR-BINDING PROTEIN COMPLEX ACID LABILE SUBUNIT"/>
    <property type="match status" value="1"/>
</dbReference>
<protein>
    <submittedName>
        <fullName evidence="3">Leucine-rich repeat transmembrane protein FLRT2</fullName>
    </submittedName>
</protein>
<comment type="caution">
    <text evidence="3">The sequence shown here is derived from an EMBL/GenBank/DDBJ whole genome shotgun (WGS) entry which is preliminary data.</text>
</comment>
<dbReference type="PANTHER" id="PTHR45712">
    <property type="entry name" value="AGAP008170-PA"/>
    <property type="match status" value="1"/>
</dbReference>
<dbReference type="InterPro" id="IPR001611">
    <property type="entry name" value="Leu-rich_rpt"/>
</dbReference>
<dbReference type="Gene3D" id="3.80.10.10">
    <property type="entry name" value="Ribonuclease Inhibitor"/>
    <property type="match status" value="1"/>
</dbReference>
<evidence type="ECO:0000256" key="2">
    <source>
        <dbReference type="ARBA" id="ARBA00022737"/>
    </source>
</evidence>
<gene>
    <name evidence="3" type="primary">FLRT2</name>
    <name evidence="3" type="ORF">Cantr_08572</name>
</gene>